<dbReference type="Proteomes" id="UP001589818">
    <property type="component" value="Unassembled WGS sequence"/>
</dbReference>
<dbReference type="Pfam" id="PF04892">
    <property type="entry name" value="VanZ"/>
    <property type="match status" value="1"/>
</dbReference>
<dbReference type="NCBIfam" id="NF037970">
    <property type="entry name" value="vanZ_1"/>
    <property type="match status" value="1"/>
</dbReference>
<organism evidence="3 4">
    <name type="scientific">Paenibacillus mendelii</name>
    <dbReference type="NCBI Taxonomy" id="206163"/>
    <lineage>
        <taxon>Bacteria</taxon>
        <taxon>Bacillati</taxon>
        <taxon>Bacillota</taxon>
        <taxon>Bacilli</taxon>
        <taxon>Bacillales</taxon>
        <taxon>Paenibacillaceae</taxon>
        <taxon>Paenibacillus</taxon>
    </lineage>
</organism>
<evidence type="ECO:0000259" key="2">
    <source>
        <dbReference type="Pfam" id="PF04892"/>
    </source>
</evidence>
<evidence type="ECO:0000256" key="1">
    <source>
        <dbReference type="SAM" id="Phobius"/>
    </source>
</evidence>
<reference evidence="3 4" key="1">
    <citation type="submission" date="2024-09" db="EMBL/GenBank/DDBJ databases">
        <authorList>
            <person name="Sun Q."/>
            <person name="Mori K."/>
        </authorList>
    </citation>
    <scope>NUCLEOTIDE SEQUENCE [LARGE SCALE GENOMIC DNA]</scope>
    <source>
        <strain evidence="3 4">CCM 4839</strain>
    </source>
</reference>
<name>A0ABV6JJ36_9BACL</name>
<evidence type="ECO:0000313" key="3">
    <source>
        <dbReference type="EMBL" id="MFC0395928.1"/>
    </source>
</evidence>
<protein>
    <submittedName>
        <fullName evidence="3">VanZ family protein</fullName>
    </submittedName>
</protein>
<feature type="transmembrane region" description="Helical" evidence="1">
    <location>
        <begin position="151"/>
        <end position="173"/>
    </location>
</feature>
<dbReference type="InterPro" id="IPR016747">
    <property type="entry name" value="Phosphotransbutyrylase"/>
</dbReference>
<feature type="transmembrane region" description="Helical" evidence="1">
    <location>
        <begin position="90"/>
        <end position="107"/>
    </location>
</feature>
<feature type="transmembrane region" description="Helical" evidence="1">
    <location>
        <begin position="20"/>
        <end position="39"/>
    </location>
</feature>
<evidence type="ECO:0000313" key="4">
    <source>
        <dbReference type="Proteomes" id="UP001589818"/>
    </source>
</evidence>
<proteinExistence type="predicted"/>
<keyword evidence="4" id="KW-1185">Reference proteome</keyword>
<keyword evidence="1" id="KW-1133">Transmembrane helix</keyword>
<gene>
    <name evidence="3" type="ORF">ACFFJ8_31730</name>
</gene>
<accession>A0ABV6JJ36</accession>
<keyword evidence="1" id="KW-0812">Transmembrane</keyword>
<comment type="caution">
    <text evidence="3">The sequence shown here is derived from an EMBL/GenBank/DDBJ whole genome shotgun (WGS) entry which is preliminary data.</text>
</comment>
<sequence length="180" mass="20970">MNQVHMVKPKPKRVHKGYWFILLFLVWGVLIFLLSSQSYEEQSIIPYLEQQLDVNWIRSVLPDVKFIYLQNVYSSQHDPYRFIEFIFRKSAHLFMYASLAVIAFVMINKFSRRLWVSSLLPIVIAAAVAIADEWNQSQTSQRTSSLYDVYIDITGACLGVVVCLMVVAIQFTWNHSRNSL</sequence>
<dbReference type="InterPro" id="IPR006976">
    <property type="entry name" value="VanZ-like"/>
</dbReference>
<dbReference type="PIRSF" id="PIRSF019083">
    <property type="entry name" value="UCP019083_VanZ"/>
    <property type="match status" value="1"/>
</dbReference>
<dbReference type="EMBL" id="JBHLVF010000047">
    <property type="protein sequence ID" value="MFC0395928.1"/>
    <property type="molecule type" value="Genomic_DNA"/>
</dbReference>
<feature type="transmembrane region" description="Helical" evidence="1">
    <location>
        <begin position="114"/>
        <end position="131"/>
    </location>
</feature>
<dbReference type="RefSeq" id="WP_204817460.1">
    <property type="nucleotide sequence ID" value="NZ_JANHOF010000002.1"/>
</dbReference>
<keyword evidence="1" id="KW-0472">Membrane</keyword>
<feature type="domain" description="VanZ-like" evidence="2">
    <location>
        <begin position="20"/>
        <end position="165"/>
    </location>
</feature>